<feature type="transmembrane region" description="Helical" evidence="2">
    <location>
        <begin position="36"/>
        <end position="60"/>
    </location>
</feature>
<keyword evidence="2" id="KW-1133">Transmembrane helix</keyword>
<proteinExistence type="predicted"/>
<keyword evidence="5" id="KW-1185">Reference proteome</keyword>
<dbReference type="InterPro" id="IPR032389">
    <property type="entry name" value="GspB_C"/>
</dbReference>
<dbReference type="Proteomes" id="UP000586305">
    <property type="component" value="Unassembled WGS sequence"/>
</dbReference>
<accession>A0A849VGI9</accession>
<evidence type="ECO:0000313" key="4">
    <source>
        <dbReference type="EMBL" id="NOU52396.1"/>
    </source>
</evidence>
<gene>
    <name evidence="4" type="ORF">HG263_17885</name>
</gene>
<evidence type="ECO:0000259" key="3">
    <source>
        <dbReference type="Pfam" id="PF16537"/>
    </source>
</evidence>
<reference evidence="4 5" key="1">
    <citation type="submission" date="2020-04" db="EMBL/GenBank/DDBJ databases">
        <title>Pseudoalteromonas caenipelagi sp. nov., isolated from a tidal flat.</title>
        <authorList>
            <person name="Park S."/>
            <person name="Yoon J.-H."/>
        </authorList>
    </citation>
    <scope>NUCLEOTIDE SEQUENCE [LARGE SCALE GENOMIC DNA]</scope>
    <source>
        <strain evidence="4 5">JBTF-M23</strain>
    </source>
</reference>
<evidence type="ECO:0000256" key="2">
    <source>
        <dbReference type="SAM" id="Phobius"/>
    </source>
</evidence>
<dbReference type="AlphaFoldDB" id="A0A849VGI9"/>
<dbReference type="EMBL" id="JABBPG010000009">
    <property type="protein sequence ID" value="NOU52396.1"/>
    <property type="molecule type" value="Genomic_DNA"/>
</dbReference>
<dbReference type="GO" id="GO:0015627">
    <property type="term" value="C:type II protein secretion system complex"/>
    <property type="evidence" value="ECO:0007669"/>
    <property type="project" value="InterPro"/>
</dbReference>
<keyword evidence="2" id="KW-0812">Transmembrane</keyword>
<organism evidence="4 5">
    <name type="scientific">Pseudoalteromonas caenipelagi</name>
    <dbReference type="NCBI Taxonomy" id="2726988"/>
    <lineage>
        <taxon>Bacteria</taxon>
        <taxon>Pseudomonadati</taxon>
        <taxon>Pseudomonadota</taxon>
        <taxon>Gammaproteobacteria</taxon>
        <taxon>Alteromonadales</taxon>
        <taxon>Pseudoalteromonadaceae</taxon>
        <taxon>Pseudoalteromonas</taxon>
    </lineage>
</organism>
<feature type="region of interest" description="Disordered" evidence="1">
    <location>
        <begin position="70"/>
        <end position="111"/>
    </location>
</feature>
<comment type="caution">
    <text evidence="4">The sequence shown here is derived from an EMBL/GenBank/DDBJ whole genome shotgun (WGS) entry which is preliminary data.</text>
</comment>
<protein>
    <submittedName>
        <fullName evidence="4">General secretion pathway protein GspB</fullName>
    </submittedName>
</protein>
<sequence>MSYLVNALKQSQQTAHSEQDHLAYQHEKQLRLYKTLVLGLSSVVLIGGFSFAGFMSGHYLQSSIAQSNTITQEHSEKQPAELADANKPQPNVDKDDALTAQAPSMPSQKHNVMTQPVTQPMNVMAGQPVATNNTMMSAVQYQWMSVQVGFDANGQALYRQQLVPVTNGQVMNMAPTMPQQAGQQNLQVQNYQQTAQEDLSQYRVLGKPLSTPTTEVSEPEDPALAGVSKELKEAFAQAVAETETQSPHHVTASSRDSARATPIELLPSALQNSLPSLRYQAHIYATDADKRWIKLNNRELYEGDSIGALQLVEITPEQALFNYDGYEFSMKAMQDWLP</sequence>
<evidence type="ECO:0000256" key="1">
    <source>
        <dbReference type="SAM" id="MobiDB-lite"/>
    </source>
</evidence>
<name>A0A849VGI9_9GAMM</name>
<dbReference type="RefSeq" id="WP_171627455.1">
    <property type="nucleotide sequence ID" value="NZ_JABBPG010000009.1"/>
</dbReference>
<feature type="compositionally biased region" description="Polar residues" evidence="1">
    <location>
        <begin position="101"/>
        <end position="111"/>
    </location>
</feature>
<evidence type="ECO:0000313" key="5">
    <source>
        <dbReference type="Proteomes" id="UP000586305"/>
    </source>
</evidence>
<dbReference type="Pfam" id="PF16537">
    <property type="entry name" value="T2SSB"/>
    <property type="match status" value="1"/>
</dbReference>
<feature type="domain" description="Type II secretion system protein GspB C-terminal" evidence="3">
    <location>
        <begin position="274"/>
        <end position="332"/>
    </location>
</feature>
<keyword evidence="2" id="KW-0472">Membrane</keyword>